<sequence>MTTWPNDELARIENAEELRVVSLRRDGSPGSWRTIWVVRVGDDICVRSVNGPTAAWYRGTRARLQGRIQGGGVDKDVTFVDADPALNDEVDAAYRAKYGHYAANIIKAITGPEANSTTMRLVPRPAESAA</sequence>
<protein>
    <submittedName>
        <fullName evidence="1">DUF2255 family protein</fullName>
    </submittedName>
</protein>
<dbReference type="GeneID" id="93934100"/>
<keyword evidence="2" id="KW-1185">Reference proteome</keyword>
<evidence type="ECO:0000313" key="1">
    <source>
        <dbReference type="EMBL" id="WSD13029.1"/>
    </source>
</evidence>
<dbReference type="EMBL" id="CP109135">
    <property type="protein sequence ID" value="WSD13029.1"/>
    <property type="molecule type" value="Genomic_DNA"/>
</dbReference>
<proteinExistence type="predicted"/>
<dbReference type="RefSeq" id="WP_055616571.1">
    <property type="nucleotide sequence ID" value="NZ_CP108134.1"/>
</dbReference>
<organism evidence="1 2">
    <name type="scientific">Streptomyces phaeochromogenes</name>
    <dbReference type="NCBI Taxonomy" id="1923"/>
    <lineage>
        <taxon>Bacteria</taxon>
        <taxon>Bacillati</taxon>
        <taxon>Actinomycetota</taxon>
        <taxon>Actinomycetes</taxon>
        <taxon>Kitasatosporales</taxon>
        <taxon>Streptomycetaceae</taxon>
        <taxon>Streptomyces</taxon>
        <taxon>Streptomyces phaeochromogenes group</taxon>
    </lineage>
</organism>
<evidence type="ECO:0000313" key="2">
    <source>
        <dbReference type="Proteomes" id="UP001340816"/>
    </source>
</evidence>
<name>A0ABZ1H4A0_STRPH</name>
<gene>
    <name evidence="1" type="ORF">OHB35_07175</name>
</gene>
<accession>A0ABZ1H4A0</accession>
<dbReference type="InterPro" id="IPR016888">
    <property type="entry name" value="UCP028498"/>
</dbReference>
<dbReference type="Proteomes" id="UP001340816">
    <property type="component" value="Chromosome"/>
</dbReference>
<reference evidence="1 2" key="1">
    <citation type="submission" date="2022-10" db="EMBL/GenBank/DDBJ databases">
        <title>The complete genomes of actinobacterial strains from the NBC collection.</title>
        <authorList>
            <person name="Joergensen T.S."/>
            <person name="Alvarez Arevalo M."/>
            <person name="Sterndorff E.B."/>
            <person name="Faurdal D."/>
            <person name="Vuksanovic O."/>
            <person name="Mourched A.-S."/>
            <person name="Charusanti P."/>
            <person name="Shaw S."/>
            <person name="Blin K."/>
            <person name="Weber T."/>
        </authorList>
    </citation>
    <scope>NUCLEOTIDE SEQUENCE [LARGE SCALE GENOMIC DNA]</scope>
    <source>
        <strain evidence="1 2">NBC 01752</strain>
    </source>
</reference>
<dbReference type="Pfam" id="PF10012">
    <property type="entry name" value="DUF2255"/>
    <property type="match status" value="1"/>
</dbReference>